<dbReference type="Proteomes" id="UP001408789">
    <property type="component" value="Unassembled WGS sequence"/>
</dbReference>
<dbReference type="Pfam" id="PF14291">
    <property type="entry name" value="DUF4371"/>
    <property type="match status" value="1"/>
</dbReference>
<feature type="domain" description="DUF4371" evidence="2">
    <location>
        <begin position="1"/>
        <end position="67"/>
    </location>
</feature>
<dbReference type="PANTHER" id="PTHR11697:SF230">
    <property type="entry name" value="ZINC FINGER, MYM DOMAIN CONTAINING 1"/>
    <property type="match status" value="1"/>
</dbReference>
<evidence type="ECO:0000259" key="1">
    <source>
        <dbReference type="Pfam" id="PF05699"/>
    </source>
</evidence>
<dbReference type="InterPro" id="IPR055298">
    <property type="entry name" value="AtLOH3-like"/>
</dbReference>
<evidence type="ECO:0000259" key="2">
    <source>
        <dbReference type="Pfam" id="PF14291"/>
    </source>
</evidence>
<dbReference type="InterPro" id="IPR025398">
    <property type="entry name" value="DUF4371"/>
</dbReference>
<sequence>MAIVLRFVDAKGVIRERFLDVVHVQDTVAATLKDSLWNRLSSLNFDTGKIRGQGYDGASNMSGEWNGLQALVRQDSPYAYYVHCFAHRLQLALVSVSREVHPVHEFFTDLSFVINVVCASSKRHDELQKAKADEIKELLELGEIKSGKGKNQVRTLKRAGDTRWGSHYNSICSLINMFDVTRTVLKGIMDDTTRNTRVQRGDANIAYTHLKSFEFVFVLHMMKEVMQKTDALCQGLQKKSQDILNAMNLVKAAKVSLNDLRNEGWDSLIKKVISFCQRYDIEQPDMSAPYKSSRYRPRKKDLHFSFEHFYRVDLFMETLDKQIHDLDYRFSEQSIELLSLGSTLCSKVINVDHIVLLVEKYYPTDFTKQEINHLRGQLDSLQVERKIDVKLSKIGTLSDLCQTLVESGKNDMYDLVERVCRLLLTLPVSTATTERGFSAMKIFKTRLRSKMSDDNLANSMVIYIEKEIANMFDADSIIEEFKDLKGRRAEL</sequence>
<dbReference type="PANTHER" id="PTHR11697">
    <property type="entry name" value="GENERAL TRANSCRIPTION FACTOR 2-RELATED ZINC FINGER PROTEIN"/>
    <property type="match status" value="1"/>
</dbReference>
<evidence type="ECO:0000313" key="4">
    <source>
        <dbReference type="Proteomes" id="UP001408789"/>
    </source>
</evidence>
<dbReference type="EMBL" id="JBCNJP010000007">
    <property type="protein sequence ID" value="KAK9075079.1"/>
    <property type="molecule type" value="Genomic_DNA"/>
</dbReference>
<accession>A0AAP0DHK6</accession>
<keyword evidence="4" id="KW-1185">Reference proteome</keyword>
<proteinExistence type="predicted"/>
<name>A0AAP0DHK6_9ASTR</name>
<dbReference type="InterPro" id="IPR008906">
    <property type="entry name" value="HATC_C_dom"/>
</dbReference>
<evidence type="ECO:0008006" key="5">
    <source>
        <dbReference type="Google" id="ProtNLM"/>
    </source>
</evidence>
<dbReference type="InterPro" id="IPR012337">
    <property type="entry name" value="RNaseH-like_sf"/>
</dbReference>
<feature type="domain" description="HAT C-terminal dimerisation" evidence="1">
    <location>
        <begin position="409"/>
        <end position="467"/>
    </location>
</feature>
<reference evidence="3 4" key="1">
    <citation type="submission" date="2024-04" db="EMBL/GenBank/DDBJ databases">
        <title>The reference genome of an endangered Asteraceae, Deinandra increscens subsp. villosa, native to the Central Coast of California.</title>
        <authorList>
            <person name="Guilliams M."/>
            <person name="Hasenstab-Lehman K."/>
            <person name="Meyer R."/>
            <person name="Mcevoy S."/>
        </authorList>
    </citation>
    <scope>NUCLEOTIDE SEQUENCE [LARGE SCALE GENOMIC DNA]</scope>
    <source>
        <tissue evidence="3">Leaf</tissue>
    </source>
</reference>
<dbReference type="AlphaFoldDB" id="A0AAP0DHK6"/>
<dbReference type="GO" id="GO:0046983">
    <property type="term" value="F:protein dimerization activity"/>
    <property type="evidence" value="ECO:0007669"/>
    <property type="project" value="InterPro"/>
</dbReference>
<protein>
    <recommendedName>
        <fullName evidence="5">Zinc finger MYM-type protein 1-like</fullName>
    </recommendedName>
</protein>
<gene>
    <name evidence="3" type="ORF">SSX86_003398</name>
</gene>
<dbReference type="SUPFAM" id="SSF53098">
    <property type="entry name" value="Ribonuclease H-like"/>
    <property type="match status" value="1"/>
</dbReference>
<dbReference type="Pfam" id="PF05699">
    <property type="entry name" value="Dimer_Tnp_hAT"/>
    <property type="match status" value="1"/>
</dbReference>
<evidence type="ECO:0000313" key="3">
    <source>
        <dbReference type="EMBL" id="KAK9075079.1"/>
    </source>
</evidence>
<comment type="caution">
    <text evidence="3">The sequence shown here is derived from an EMBL/GenBank/DDBJ whole genome shotgun (WGS) entry which is preliminary data.</text>
</comment>
<organism evidence="3 4">
    <name type="scientific">Deinandra increscens subsp. villosa</name>
    <dbReference type="NCBI Taxonomy" id="3103831"/>
    <lineage>
        <taxon>Eukaryota</taxon>
        <taxon>Viridiplantae</taxon>
        <taxon>Streptophyta</taxon>
        <taxon>Embryophyta</taxon>
        <taxon>Tracheophyta</taxon>
        <taxon>Spermatophyta</taxon>
        <taxon>Magnoliopsida</taxon>
        <taxon>eudicotyledons</taxon>
        <taxon>Gunneridae</taxon>
        <taxon>Pentapetalae</taxon>
        <taxon>asterids</taxon>
        <taxon>campanulids</taxon>
        <taxon>Asterales</taxon>
        <taxon>Asteraceae</taxon>
        <taxon>Asteroideae</taxon>
        <taxon>Heliantheae alliance</taxon>
        <taxon>Madieae</taxon>
        <taxon>Madiinae</taxon>
        <taxon>Deinandra</taxon>
    </lineage>
</organism>